<evidence type="ECO:0000256" key="2">
    <source>
        <dbReference type="ARBA" id="ARBA00022679"/>
    </source>
</evidence>
<dbReference type="InterPro" id="IPR051199">
    <property type="entry name" value="LPS_LOS_Heptosyltrfase"/>
</dbReference>
<accession>A0A066RJT3</accession>
<dbReference type="EMBL" id="JMIB01000030">
    <property type="protein sequence ID" value="KDM90660.1"/>
    <property type="molecule type" value="Genomic_DNA"/>
</dbReference>
<protein>
    <submittedName>
        <fullName evidence="4">Glycosyl transferase</fullName>
    </submittedName>
</protein>
<dbReference type="InterPro" id="IPR002201">
    <property type="entry name" value="Glyco_trans_9"/>
</dbReference>
<gene>
    <name evidence="4" type="ORF">EA58_16255</name>
</gene>
<evidence type="ECO:0000313" key="4">
    <source>
        <dbReference type="EMBL" id="KDM90660.1"/>
    </source>
</evidence>
<dbReference type="FunFam" id="3.40.50.2000:FF:000164">
    <property type="entry name" value="Lipopolysaccharide heptosyltransferase I"/>
    <property type="match status" value="1"/>
</dbReference>
<name>A0A066RJT3_9GAMM</name>
<proteinExistence type="inferred from homology"/>
<comment type="caution">
    <text evidence="4">The sequence shown here is derived from an EMBL/GenBank/DDBJ whole genome shotgun (WGS) entry which is preliminary data.</text>
</comment>
<dbReference type="RefSeq" id="WP_036754738.1">
    <property type="nucleotide sequence ID" value="NZ_JAGSGC010000013.1"/>
</dbReference>
<dbReference type="Gene3D" id="3.40.50.2000">
    <property type="entry name" value="Glycogen Phosphorylase B"/>
    <property type="match status" value="2"/>
</dbReference>
<dbReference type="AlphaFoldDB" id="A0A066RJT3"/>
<sequence>MSLFTSAPESLCILRLSAIGDVCNSIAMAQAIQRQWPNTRLTWICGKVEARLLKGLPGIRVVVFDKKQGWQGYKAVWQALEGERFDALLHMQTAIRASIVSVGIKAKYKLGFDATRSSDLQQLFTNVKVPSPTSPHVLDGFMQFAATLGVTDLTPSWEIPLSEEDHRWADQHVYQDNTLVIAPAASKGYKNWTAEGYAALARHAHQQGFAVILAGSPAKIEVDLGNAIESQLDFPVNNLIGQSSLKQLLALLQKAALVCAPDTGPAHMAVAVGTPVLGLYAHHNPERTGPYSSRAYVVSVYDECIREETGKSPAQLPWRSRVKDEQAMQRIRPEQVIAMFDRITAHSQS</sequence>
<reference evidence="4 5" key="1">
    <citation type="submission" date="2014-04" db="EMBL/GenBank/DDBJ databases">
        <title>Draft genome sequence of Photobacterium halotolerans S2753: a solonamide, ngercheumicin and holomycin producer.</title>
        <authorList>
            <person name="Machado H.R."/>
            <person name="Gram L."/>
        </authorList>
    </citation>
    <scope>NUCLEOTIDE SEQUENCE [LARGE SCALE GENOMIC DNA]</scope>
    <source>
        <strain evidence="4 5">S2753</strain>
    </source>
</reference>
<dbReference type="PANTHER" id="PTHR30160:SF21">
    <property type="entry name" value="LIPOPOLYSACCHARIDE CORE HEPTOSYLTRANSFERASE OPSX"/>
    <property type="match status" value="1"/>
</dbReference>
<dbReference type="GO" id="GO:0009244">
    <property type="term" value="P:lipopolysaccharide core region biosynthetic process"/>
    <property type="evidence" value="ECO:0007669"/>
    <property type="project" value="TreeGrafter"/>
</dbReference>
<keyword evidence="1" id="KW-0328">Glycosyltransferase</keyword>
<dbReference type="GO" id="GO:0008713">
    <property type="term" value="F:ADP-heptose-lipopolysaccharide heptosyltransferase activity"/>
    <property type="evidence" value="ECO:0007669"/>
    <property type="project" value="TreeGrafter"/>
</dbReference>
<dbReference type="GO" id="GO:0005829">
    <property type="term" value="C:cytosol"/>
    <property type="evidence" value="ECO:0007669"/>
    <property type="project" value="TreeGrafter"/>
</dbReference>
<dbReference type="SUPFAM" id="SSF53756">
    <property type="entry name" value="UDP-Glycosyltransferase/glycogen phosphorylase"/>
    <property type="match status" value="1"/>
</dbReference>
<keyword evidence="2 4" id="KW-0808">Transferase</keyword>
<dbReference type="STRING" id="1654360.EA58_16255"/>
<evidence type="ECO:0000256" key="3">
    <source>
        <dbReference type="ARBA" id="ARBA00043995"/>
    </source>
</evidence>
<evidence type="ECO:0000256" key="1">
    <source>
        <dbReference type="ARBA" id="ARBA00022676"/>
    </source>
</evidence>
<dbReference type="OrthoDB" id="9781892at2"/>
<comment type="similarity">
    <text evidence="3">Belongs to the glycosyltransferase 9 family.</text>
</comment>
<dbReference type="Pfam" id="PF01075">
    <property type="entry name" value="Glyco_transf_9"/>
    <property type="match status" value="1"/>
</dbReference>
<dbReference type="CDD" id="cd03789">
    <property type="entry name" value="GT9_LPS_heptosyltransferase"/>
    <property type="match status" value="1"/>
</dbReference>
<dbReference type="Proteomes" id="UP000027192">
    <property type="component" value="Unassembled WGS sequence"/>
</dbReference>
<evidence type="ECO:0000313" key="5">
    <source>
        <dbReference type="Proteomes" id="UP000027192"/>
    </source>
</evidence>
<dbReference type="PANTHER" id="PTHR30160">
    <property type="entry name" value="TETRAACYLDISACCHARIDE 4'-KINASE-RELATED"/>
    <property type="match status" value="1"/>
</dbReference>
<keyword evidence="5" id="KW-1185">Reference proteome</keyword>
<organism evidence="4 5">
    <name type="scientific">Photobacterium galatheae</name>
    <dbReference type="NCBI Taxonomy" id="1654360"/>
    <lineage>
        <taxon>Bacteria</taxon>
        <taxon>Pseudomonadati</taxon>
        <taxon>Pseudomonadota</taxon>
        <taxon>Gammaproteobacteria</taxon>
        <taxon>Vibrionales</taxon>
        <taxon>Vibrionaceae</taxon>
        <taxon>Photobacterium</taxon>
    </lineage>
</organism>
<dbReference type="FunFam" id="3.40.50.2000:FF:000023">
    <property type="entry name" value="ADP-heptose--LPS heptosyltransferase II"/>
    <property type="match status" value="1"/>
</dbReference>